<reference evidence="3" key="1">
    <citation type="submission" date="2017-02" db="EMBL/GenBank/DDBJ databases">
        <authorList>
            <person name="Varghese N."/>
            <person name="Submissions S."/>
        </authorList>
    </citation>
    <scope>NUCLEOTIDE SEQUENCE [LARGE SCALE GENOMIC DNA]</scope>
    <source>
        <strain evidence="3">9H-4</strain>
    </source>
</reference>
<dbReference type="OrthoDB" id="3746455at2"/>
<feature type="transmembrane region" description="Helical" evidence="1">
    <location>
        <begin position="111"/>
        <end position="133"/>
    </location>
</feature>
<accession>A0A1T4Z189</accession>
<evidence type="ECO:0000313" key="3">
    <source>
        <dbReference type="Proteomes" id="UP000191040"/>
    </source>
</evidence>
<dbReference type="EMBL" id="LT796768">
    <property type="protein sequence ID" value="SKB07809.1"/>
    <property type="molecule type" value="Genomic_DNA"/>
</dbReference>
<gene>
    <name evidence="2" type="ORF">SAMN06295964_1833</name>
</gene>
<keyword evidence="1" id="KW-1133">Transmembrane helix</keyword>
<dbReference type="Proteomes" id="UP000191040">
    <property type="component" value="Chromosome I"/>
</dbReference>
<evidence type="ECO:0000313" key="2">
    <source>
        <dbReference type="EMBL" id="SKB07809.1"/>
    </source>
</evidence>
<dbReference type="RefSeq" id="WP_153302954.1">
    <property type="nucleotide sequence ID" value="NZ_LT796768.1"/>
</dbReference>
<feature type="transmembrane region" description="Helical" evidence="1">
    <location>
        <begin position="179"/>
        <end position="198"/>
    </location>
</feature>
<proteinExistence type="predicted"/>
<sequence>MPSWTLRDRGRDLAVHEDDDHTATLTVDGTEVGSKRLGTLDDVKFELPGEDDRVEHVKVENGLKRLRAVTLVEQRELSPIRVPFVPPPDTRARRLYDLKESHPKVYAARHVVFALVGFLGIGAAVSAILGRLLPAVDWSWLPDVDLPNIDPPDWLQYLNPFYWLRRITPDWDLGWLADLPWGIIVPLVVACGIALGEYEKHRARKEREERTDDE</sequence>
<organism evidence="2 3">
    <name type="scientific">Aeromicrobium choanae</name>
    <dbReference type="NCBI Taxonomy" id="1736691"/>
    <lineage>
        <taxon>Bacteria</taxon>
        <taxon>Bacillati</taxon>
        <taxon>Actinomycetota</taxon>
        <taxon>Actinomycetes</taxon>
        <taxon>Propionibacteriales</taxon>
        <taxon>Nocardioidaceae</taxon>
        <taxon>Aeromicrobium</taxon>
    </lineage>
</organism>
<dbReference type="AlphaFoldDB" id="A0A1T4Z189"/>
<keyword evidence="1" id="KW-0812">Transmembrane</keyword>
<keyword evidence="1" id="KW-0472">Membrane</keyword>
<name>A0A1T4Z189_9ACTN</name>
<protein>
    <submittedName>
        <fullName evidence="2">Uncharacterized protein</fullName>
    </submittedName>
</protein>
<keyword evidence="3" id="KW-1185">Reference proteome</keyword>
<dbReference type="STRING" id="1736691.SAMN06295964_1833"/>
<evidence type="ECO:0000256" key="1">
    <source>
        <dbReference type="SAM" id="Phobius"/>
    </source>
</evidence>